<evidence type="ECO:0000259" key="6">
    <source>
        <dbReference type="Pfam" id="PF08427"/>
    </source>
</evidence>
<keyword evidence="5" id="KW-0175">Coiled coil</keyword>
<gene>
    <name evidence="7" type="ORF">Ciccas_003879</name>
</gene>
<comment type="caution">
    <text evidence="7">The sequence shown here is derived from an EMBL/GenBank/DDBJ whole genome shotgun (WGS) entry which is preliminary data.</text>
</comment>
<dbReference type="GO" id="GO:0016020">
    <property type="term" value="C:membrane"/>
    <property type="evidence" value="ECO:0007669"/>
    <property type="project" value="UniProtKB-SubCell"/>
</dbReference>
<evidence type="ECO:0000256" key="4">
    <source>
        <dbReference type="ARBA" id="ARBA00023136"/>
    </source>
</evidence>
<dbReference type="PANTHER" id="PTHR13608">
    <property type="entry name" value="ARMADILLO-LIKE HELICAL DOMAIN-CONTAINING PROTEIN 3"/>
    <property type="match status" value="1"/>
</dbReference>
<accession>A0ABD2QE01</accession>
<evidence type="ECO:0000313" key="7">
    <source>
        <dbReference type="EMBL" id="KAL3317467.1"/>
    </source>
</evidence>
<evidence type="ECO:0000256" key="5">
    <source>
        <dbReference type="SAM" id="Coils"/>
    </source>
</evidence>
<dbReference type="InterPro" id="IPR039868">
    <property type="entry name" value="ARMD3-like"/>
</dbReference>
<dbReference type="InterPro" id="IPR013636">
    <property type="entry name" value="ARMH3_C"/>
</dbReference>
<evidence type="ECO:0000256" key="1">
    <source>
        <dbReference type="ARBA" id="ARBA00004370"/>
    </source>
</evidence>
<evidence type="ECO:0000313" key="8">
    <source>
        <dbReference type="Proteomes" id="UP001626550"/>
    </source>
</evidence>
<dbReference type="EMBL" id="JBJKFK010000379">
    <property type="protein sequence ID" value="KAL3317467.1"/>
    <property type="molecule type" value="Genomic_DNA"/>
</dbReference>
<dbReference type="AlphaFoldDB" id="A0ABD2QE01"/>
<dbReference type="PANTHER" id="PTHR13608:SF3">
    <property type="entry name" value="ARMADILLO-LIKE HELICAL DOMAIN-CONTAINING PROTEIN 3"/>
    <property type="match status" value="1"/>
</dbReference>
<organism evidence="7 8">
    <name type="scientific">Cichlidogyrus casuarinus</name>
    <dbReference type="NCBI Taxonomy" id="1844966"/>
    <lineage>
        <taxon>Eukaryota</taxon>
        <taxon>Metazoa</taxon>
        <taxon>Spiralia</taxon>
        <taxon>Lophotrochozoa</taxon>
        <taxon>Platyhelminthes</taxon>
        <taxon>Monogenea</taxon>
        <taxon>Monopisthocotylea</taxon>
        <taxon>Dactylogyridea</taxon>
        <taxon>Ancyrocephalidae</taxon>
        <taxon>Cichlidogyrus</taxon>
    </lineage>
</organism>
<dbReference type="Proteomes" id="UP001626550">
    <property type="component" value="Unassembled WGS sequence"/>
</dbReference>
<reference evidence="7 8" key="1">
    <citation type="submission" date="2024-11" db="EMBL/GenBank/DDBJ databases">
        <title>Adaptive evolution of stress response genes in parasites aligns with host niche diversity.</title>
        <authorList>
            <person name="Hahn C."/>
            <person name="Resl P."/>
        </authorList>
    </citation>
    <scope>NUCLEOTIDE SEQUENCE [LARGE SCALE GENOMIC DNA]</scope>
    <source>
        <strain evidence="7">EGGRZ-B1_66</strain>
        <tissue evidence="7">Body</tissue>
    </source>
</reference>
<keyword evidence="3" id="KW-1133">Transmembrane helix</keyword>
<keyword evidence="2" id="KW-0812">Transmembrane</keyword>
<feature type="domain" description="Armadillo-like helical" evidence="6">
    <location>
        <begin position="5"/>
        <end position="150"/>
    </location>
</feature>
<evidence type="ECO:0000256" key="3">
    <source>
        <dbReference type="ARBA" id="ARBA00022989"/>
    </source>
</evidence>
<protein>
    <recommendedName>
        <fullName evidence="6">Armadillo-like helical domain-containing protein</fullName>
    </recommendedName>
</protein>
<sequence>MITVEQNGVSIQDILKVMGEVVCILDLFVVKADSLLRTPHEYDCLYYELVRAERQIEDVYEFILKQAGKEVEELKMTALNLKNRLSNIRTAAKHFSLKVAQYSSDTLTYQQVLSVIQENYDTLNFRVEPSLEMVQIHYEPNDQEFFSEFVISHLTN</sequence>
<proteinExistence type="predicted"/>
<evidence type="ECO:0000256" key="2">
    <source>
        <dbReference type="ARBA" id="ARBA00022692"/>
    </source>
</evidence>
<comment type="subcellular location">
    <subcellularLocation>
        <location evidence="1">Membrane</location>
    </subcellularLocation>
</comment>
<dbReference type="Pfam" id="PF08427">
    <property type="entry name" value="ARMH3_C"/>
    <property type="match status" value="1"/>
</dbReference>
<keyword evidence="8" id="KW-1185">Reference proteome</keyword>
<name>A0ABD2QE01_9PLAT</name>
<keyword evidence="4" id="KW-0472">Membrane</keyword>
<feature type="coiled-coil region" evidence="5">
    <location>
        <begin position="64"/>
        <end position="91"/>
    </location>
</feature>